<keyword evidence="4" id="KW-1185">Reference proteome</keyword>
<evidence type="ECO:0000256" key="1">
    <source>
        <dbReference type="ARBA" id="ARBA00007689"/>
    </source>
</evidence>
<dbReference type="AlphaFoldDB" id="A0A377J1R3"/>
<protein>
    <submittedName>
        <fullName evidence="3">YciI-like protein</fullName>
    </submittedName>
</protein>
<feature type="domain" description="YCII-related" evidence="2">
    <location>
        <begin position="1"/>
        <end position="81"/>
    </location>
</feature>
<proteinExistence type="inferred from homology"/>
<gene>
    <name evidence="3" type="ORF">NCTC13335_02134</name>
</gene>
<dbReference type="PANTHER" id="PTHR37828">
    <property type="entry name" value="GSR2449 PROTEIN"/>
    <property type="match status" value="1"/>
</dbReference>
<dbReference type="Proteomes" id="UP000255264">
    <property type="component" value="Unassembled WGS sequence"/>
</dbReference>
<dbReference type="InterPro" id="IPR005545">
    <property type="entry name" value="YCII"/>
</dbReference>
<sequence length="97" mass="11495">MFIVSLTYIQPLEKIEEFLAEHRTFLDKFYQQGKFLMSGRKEPRTGGIIIMNVKELDEVNQIIEQDPFHQHQIADYQVIEFYPSKVANGLEKYQQTI</sequence>
<comment type="similarity">
    <text evidence="1">Belongs to the YciI family.</text>
</comment>
<reference evidence="3 4" key="1">
    <citation type="submission" date="2018-06" db="EMBL/GenBank/DDBJ databases">
        <authorList>
            <consortium name="Pathogen Informatics"/>
            <person name="Doyle S."/>
        </authorList>
    </citation>
    <scope>NUCLEOTIDE SEQUENCE [LARGE SCALE GENOMIC DNA]</scope>
    <source>
        <strain evidence="3 4">NCTC13335</strain>
    </source>
</reference>
<dbReference type="PANTHER" id="PTHR37828:SF1">
    <property type="entry name" value="YCII-RELATED DOMAIN-CONTAINING PROTEIN"/>
    <property type="match status" value="1"/>
</dbReference>
<name>A0A377J1R3_9PAST</name>
<dbReference type="OrthoDB" id="9814407at2"/>
<dbReference type="Pfam" id="PF03795">
    <property type="entry name" value="YCII"/>
    <property type="match status" value="1"/>
</dbReference>
<organism evidence="3 4">
    <name type="scientific">Haemophilus pittmaniae</name>
    <dbReference type="NCBI Taxonomy" id="249188"/>
    <lineage>
        <taxon>Bacteria</taxon>
        <taxon>Pseudomonadati</taxon>
        <taxon>Pseudomonadota</taxon>
        <taxon>Gammaproteobacteria</taxon>
        <taxon>Pasteurellales</taxon>
        <taxon>Pasteurellaceae</taxon>
        <taxon>Haemophilus</taxon>
    </lineage>
</organism>
<dbReference type="InterPro" id="IPR011008">
    <property type="entry name" value="Dimeric_a/b-barrel"/>
</dbReference>
<accession>A0A377J1R3</accession>
<dbReference type="Gene3D" id="3.30.70.1060">
    <property type="entry name" value="Dimeric alpha+beta barrel"/>
    <property type="match status" value="1"/>
</dbReference>
<dbReference type="EMBL" id="UGHS01000004">
    <property type="protein sequence ID" value="STO94208.1"/>
    <property type="molecule type" value="Genomic_DNA"/>
</dbReference>
<evidence type="ECO:0000313" key="4">
    <source>
        <dbReference type="Proteomes" id="UP000255264"/>
    </source>
</evidence>
<dbReference type="SUPFAM" id="SSF54909">
    <property type="entry name" value="Dimeric alpha+beta barrel"/>
    <property type="match status" value="1"/>
</dbReference>
<dbReference type="RefSeq" id="WP_007243295.1">
    <property type="nucleotide sequence ID" value="NZ_LT906463.1"/>
</dbReference>
<evidence type="ECO:0000313" key="3">
    <source>
        <dbReference type="EMBL" id="STO94208.1"/>
    </source>
</evidence>
<evidence type="ECO:0000259" key="2">
    <source>
        <dbReference type="Pfam" id="PF03795"/>
    </source>
</evidence>